<evidence type="ECO:0000313" key="1">
    <source>
        <dbReference type="EMBL" id="TYB46355.1"/>
    </source>
</evidence>
<proteinExistence type="predicted"/>
<gene>
    <name evidence="1" type="ORF">FXF69_13895</name>
</gene>
<organism evidence="1 2">
    <name type="scientific">Actinomadura chibensis</name>
    <dbReference type="NCBI Taxonomy" id="392828"/>
    <lineage>
        <taxon>Bacteria</taxon>
        <taxon>Bacillati</taxon>
        <taxon>Actinomycetota</taxon>
        <taxon>Actinomycetes</taxon>
        <taxon>Streptosporangiales</taxon>
        <taxon>Thermomonosporaceae</taxon>
        <taxon>Actinomadura</taxon>
    </lineage>
</organism>
<dbReference type="Proteomes" id="UP000323380">
    <property type="component" value="Unassembled WGS sequence"/>
</dbReference>
<comment type="caution">
    <text evidence="1">The sequence shown here is derived from an EMBL/GenBank/DDBJ whole genome shotgun (WGS) entry which is preliminary data.</text>
</comment>
<accession>A0A5D0NQ23</accession>
<sequence>MDGPSQGFMVVEKTEAKDAMTQFPQLPAVADLTAAGPTGAKKMLTRAAAPLPAAELAPFFEHACRELARAGEGELAYWAFGQARKVEKNHPALRDLDRVQEVFLELVPAGGVGPAALRDYAKTLAAELPGGEAYARFREVICAGFDAGLIPYARIFPDLRALARAAKIKKRDAEEFLAERLLRAGLLPVASHQVWAAAREPLAALAGRDDDLMKLLIAAEPDRARHEAESGEEVAEEIRQMWLESLAESGAGTHLSARWFGTAGRGCAAAVLLKLVDQAGDRLFPESEVISGEETDPAIPPPDYRHIIPQGELTTDSPRWWEASFDVGRQAADVASGPEERERFACLLDAFVRDMGYFGNVDYAATVKALWSEAETREVLSEAVDAWKADAGRRDLPFLHGALHRLARLTGPGRLLDLVPSLAEGLEPADPVDALLSALRGGIPAELAVPADGMPHKSPKSGRTIIQHLGYLTITERSWHAYASVTGDDELSVRLPQLPDGLLPWYDGGAGLLSRIRNGVWQTFRVDGRTGETVALTLDPDTATARPEAPGTAGVTFPGAAEPSEVRLSRGAITVTAPDGTRTARLLFSPVMRTKGGLVPPPGWWARRAPVDPDGSAALRRLDRERAARLLEATLTGPGAAADALRAVLPEVSAPALRDGVLEAARAAVECLLLAVEVRDRIGRPQPPALPALVTPAPGLPFARTTARTRWLVRQRLLARALESAATGEPAAAEPYLVRTVSLPPGGHVGMGMDTLAGHALPAVLPWTSDAQREGALDVLRLWANAPIGDGAAACRILRLTPADGDGQSNAERQLVDKELEMTAPGQLWRTPDGTLLIMDYQRHNRTATAVEYAPGGTFGPVGPPGWRAARAPVPCWGGADRVVRLLRSLAERGPAPIDAAATVRDLAERAGFTVADAVAVCRFPAEVLGDDIPTTGATISFPMRDAVRERLLPDDPADLWVTGLATDAAADWWRTHGDAV</sequence>
<dbReference type="EMBL" id="VSFG01000002">
    <property type="protein sequence ID" value="TYB46355.1"/>
    <property type="molecule type" value="Genomic_DNA"/>
</dbReference>
<evidence type="ECO:0008006" key="3">
    <source>
        <dbReference type="Google" id="ProtNLM"/>
    </source>
</evidence>
<protein>
    <recommendedName>
        <fullName evidence="3">DUF4132 domain-containing protein</fullName>
    </recommendedName>
</protein>
<evidence type="ECO:0000313" key="2">
    <source>
        <dbReference type="Proteomes" id="UP000323380"/>
    </source>
</evidence>
<dbReference type="RefSeq" id="WP_067892189.1">
    <property type="nucleotide sequence ID" value="NZ_VSFG01000002.1"/>
</dbReference>
<name>A0A5D0NQ23_9ACTN</name>
<keyword evidence="2" id="KW-1185">Reference proteome</keyword>
<reference evidence="1 2" key="1">
    <citation type="submission" date="2019-08" db="EMBL/GenBank/DDBJ databases">
        <title>Actinomadura sp. nov. CYP1-5 isolated from mountain soil.</title>
        <authorList>
            <person name="Songsumanus A."/>
            <person name="Kuncharoen N."/>
            <person name="Kudo T."/>
            <person name="Yuki M."/>
            <person name="Igarashi Y."/>
            <person name="Tanasupawat S."/>
        </authorList>
    </citation>
    <scope>NUCLEOTIDE SEQUENCE [LARGE SCALE GENOMIC DNA]</scope>
    <source>
        <strain evidence="1 2">JCM 14158</strain>
    </source>
</reference>
<dbReference type="AlphaFoldDB" id="A0A5D0NQ23"/>